<dbReference type="EMBL" id="AFYH01237029">
    <property type="status" value="NOT_ANNOTATED_CDS"/>
    <property type="molecule type" value="Genomic_DNA"/>
</dbReference>
<evidence type="ECO:0000256" key="2">
    <source>
        <dbReference type="ARBA" id="ARBA00004424"/>
    </source>
</evidence>
<comment type="catalytic activity">
    <reaction evidence="21">
        <text>(R)-salsolinol(in) = (R)-salsolinol(out)</text>
        <dbReference type="Rhea" id="RHEA:74791"/>
        <dbReference type="ChEBI" id="CHEBI:194082"/>
    </reaction>
</comment>
<keyword evidence="14" id="KW-0539">Nucleus</keyword>
<sequence>SLNILQALLQTSGLLYRFLICFAAQRFGRKFCYLVSCLGMGVCGVIAAFAPNFIVFVTFRTLQGVFGKGSWFCAYVAVTEFVGSSYRRVVGIIAQLFFTLGVMILPGVAYLIPSWRWLQLAITLPNFAFLLYYWVVPESPRWLFSRNRTEEAIKIAQNIAKHNGKLLPPSYSEMRSVDESTKELSNPAFLDLVRTPRMRKYTLIVMYAWFTSAVVYQGLVMRLGIVEGDLYLGFFISAVAELPAAFIILLTLDRVGRRLPFSLANIVAGISCIITAFIPEDLFWLKTTIATVGRLAITMAFEIVYIVNTELYPTNIRNFSVSVCSGLCDLGGIVAPFLLYRLAAIWLELPLIMY</sequence>
<comment type="subcellular location">
    <subcellularLocation>
        <location evidence="2">Apical cell membrane</location>
        <topology evidence="2">Multi-pass membrane protein</topology>
    </subcellularLocation>
    <subcellularLocation>
        <location evidence="3">Basolateral cell membrane</location>
        <topology evidence="3">Multi-pass membrane protein</topology>
    </subcellularLocation>
    <subcellularLocation>
        <location evidence="1">Mitochondrion membrane</location>
    </subcellularLocation>
    <subcellularLocation>
        <location evidence="4">Nucleus outer membrane</location>
    </subcellularLocation>
</comment>
<evidence type="ECO:0000313" key="31">
    <source>
        <dbReference type="Proteomes" id="UP000008672"/>
    </source>
</evidence>
<dbReference type="EMBL" id="AFYH01237028">
    <property type="status" value="NOT_ANNOTATED_CDS"/>
    <property type="molecule type" value="Genomic_DNA"/>
</dbReference>
<evidence type="ECO:0000256" key="12">
    <source>
        <dbReference type="ARBA" id="ARBA00023136"/>
    </source>
</evidence>
<dbReference type="GO" id="GO:0008504">
    <property type="term" value="F:monoamine transmembrane transporter activity"/>
    <property type="evidence" value="ECO:0007669"/>
    <property type="project" value="UniProtKB-ARBA"/>
</dbReference>
<evidence type="ECO:0000256" key="1">
    <source>
        <dbReference type="ARBA" id="ARBA00004325"/>
    </source>
</evidence>
<feature type="transmembrane region" description="Helical" evidence="28">
    <location>
        <begin position="31"/>
        <end position="59"/>
    </location>
</feature>
<evidence type="ECO:0000256" key="3">
    <source>
        <dbReference type="ARBA" id="ARBA00004554"/>
    </source>
</evidence>
<evidence type="ECO:0000256" key="7">
    <source>
        <dbReference type="ARBA" id="ARBA00022475"/>
    </source>
</evidence>
<dbReference type="GO" id="GO:0006811">
    <property type="term" value="P:monoatomic ion transport"/>
    <property type="evidence" value="ECO:0007669"/>
    <property type="project" value="UniProtKB-KW"/>
</dbReference>
<protein>
    <recommendedName>
        <fullName evidence="26">Solute carrier family 22 member 3</fullName>
    </recommendedName>
    <alternativeName>
        <fullName evidence="27">Organic cation transporter 3</fullName>
    </alternativeName>
</protein>
<comment type="catalytic activity">
    <reaction evidence="16">
        <text>(R)-adrenaline(out) = (R)-adrenaline(in)</text>
        <dbReference type="Rhea" id="RHEA:73875"/>
        <dbReference type="ChEBI" id="CHEBI:71406"/>
    </reaction>
</comment>
<dbReference type="AlphaFoldDB" id="H3A4Y5"/>
<dbReference type="SUPFAM" id="SSF103473">
    <property type="entry name" value="MFS general substrate transporter"/>
    <property type="match status" value="1"/>
</dbReference>
<dbReference type="GO" id="GO:0015872">
    <property type="term" value="P:dopamine transport"/>
    <property type="evidence" value="ECO:0007669"/>
    <property type="project" value="UniProtKB-ARBA"/>
</dbReference>
<dbReference type="EMBL" id="AFYH01237031">
    <property type="status" value="NOT_ANNOTATED_CDS"/>
    <property type="molecule type" value="Genomic_DNA"/>
</dbReference>
<evidence type="ECO:0000313" key="30">
    <source>
        <dbReference type="Ensembl" id="ENSLACP00000004706.1"/>
    </source>
</evidence>
<evidence type="ECO:0000256" key="19">
    <source>
        <dbReference type="ARBA" id="ARBA00036483"/>
    </source>
</evidence>
<comment type="catalytic activity">
    <reaction evidence="15">
        <text>agmatine(out) = agmatine(in)</text>
        <dbReference type="Rhea" id="RHEA:72131"/>
        <dbReference type="ChEBI" id="CHEBI:58145"/>
    </reaction>
</comment>
<keyword evidence="7" id="KW-1003">Cell membrane</keyword>
<evidence type="ECO:0000256" key="4">
    <source>
        <dbReference type="ARBA" id="ARBA00004649"/>
    </source>
</evidence>
<evidence type="ECO:0000256" key="26">
    <source>
        <dbReference type="ARBA" id="ARBA00072456"/>
    </source>
</evidence>
<dbReference type="Ensembl" id="ENSLACT00000004745.1">
    <property type="protein sequence ID" value="ENSLACP00000004706.1"/>
    <property type="gene ID" value="ENSLACG00000004186.2"/>
</dbReference>
<evidence type="ECO:0000256" key="10">
    <source>
        <dbReference type="ARBA" id="ARBA00023065"/>
    </source>
</evidence>
<evidence type="ECO:0000256" key="13">
    <source>
        <dbReference type="ARBA" id="ARBA00023180"/>
    </source>
</evidence>
<feature type="transmembrane region" description="Helical" evidence="28">
    <location>
        <begin position="6"/>
        <end position="24"/>
    </location>
</feature>
<evidence type="ECO:0000256" key="22">
    <source>
        <dbReference type="ARBA" id="ARBA00036754"/>
    </source>
</evidence>
<evidence type="ECO:0000256" key="23">
    <source>
        <dbReference type="ARBA" id="ARBA00036845"/>
    </source>
</evidence>
<evidence type="ECO:0000256" key="9">
    <source>
        <dbReference type="ARBA" id="ARBA00022989"/>
    </source>
</evidence>
<proteinExistence type="inferred from homology"/>
<dbReference type="GO" id="GO:0005326">
    <property type="term" value="F:neurotransmitter transmembrane transporter activity"/>
    <property type="evidence" value="ECO:0007669"/>
    <property type="project" value="UniProtKB-ARBA"/>
</dbReference>
<evidence type="ECO:0000256" key="18">
    <source>
        <dbReference type="ARBA" id="ARBA00036470"/>
    </source>
</evidence>
<evidence type="ECO:0000256" key="6">
    <source>
        <dbReference type="ARBA" id="ARBA00022448"/>
    </source>
</evidence>
<reference evidence="30" key="3">
    <citation type="submission" date="2025-09" db="UniProtKB">
        <authorList>
            <consortium name="Ensembl"/>
        </authorList>
    </citation>
    <scope>IDENTIFICATION</scope>
</reference>
<dbReference type="FunFam" id="1.20.1250.20:FF:000165">
    <property type="entry name" value="Solute carrier family 22 member 3"/>
    <property type="match status" value="1"/>
</dbReference>
<feature type="transmembrane region" description="Helical" evidence="28">
    <location>
        <begin position="231"/>
        <end position="252"/>
    </location>
</feature>
<keyword evidence="11" id="KW-0496">Mitochondrion</keyword>
<keyword evidence="6" id="KW-0813">Transport</keyword>
<comment type="similarity">
    <text evidence="5">Belongs to the major facilitator (TC 2.A.1) superfamily. Organic cation transporter (TC 2.A.1.19) family.</text>
</comment>
<evidence type="ECO:0000256" key="15">
    <source>
        <dbReference type="ARBA" id="ARBA00035884"/>
    </source>
</evidence>
<feature type="transmembrane region" description="Helical" evidence="28">
    <location>
        <begin position="319"/>
        <end position="347"/>
    </location>
</feature>
<dbReference type="InterPro" id="IPR005829">
    <property type="entry name" value="Sugar_transporter_CS"/>
</dbReference>
<dbReference type="PROSITE" id="PS50850">
    <property type="entry name" value="MFS"/>
    <property type="match status" value="1"/>
</dbReference>
<dbReference type="GO" id="GO:0016323">
    <property type="term" value="C:basolateral plasma membrane"/>
    <property type="evidence" value="ECO:0007669"/>
    <property type="project" value="UniProtKB-SubCell"/>
</dbReference>
<gene>
    <name evidence="30" type="primary">SLC22A3</name>
</gene>
<feature type="transmembrane region" description="Helical" evidence="28">
    <location>
        <begin position="284"/>
        <end position="307"/>
    </location>
</feature>
<comment type="catalytic activity">
    <reaction evidence="22">
        <text>guanidine(out) = guanidine(in)</text>
        <dbReference type="Rhea" id="RHEA:73883"/>
        <dbReference type="ChEBI" id="CHEBI:30087"/>
    </reaction>
</comment>
<dbReference type="GO" id="GO:0015874">
    <property type="term" value="P:norepinephrine transport"/>
    <property type="evidence" value="ECO:0007669"/>
    <property type="project" value="UniProtKB-ARBA"/>
</dbReference>
<comment type="catalytic activity">
    <reaction evidence="25">
        <text>histamine(out) = histamine(in)</text>
        <dbReference type="Rhea" id="RHEA:73879"/>
        <dbReference type="ChEBI" id="CHEBI:58432"/>
    </reaction>
</comment>
<keyword evidence="8 28" id="KW-0812">Transmembrane</keyword>
<keyword evidence="12 28" id="KW-0472">Membrane</keyword>
<evidence type="ECO:0000256" key="14">
    <source>
        <dbReference type="ARBA" id="ARBA00023242"/>
    </source>
</evidence>
<dbReference type="Pfam" id="PF07690">
    <property type="entry name" value="MFS_1"/>
    <property type="match status" value="1"/>
</dbReference>
<feature type="domain" description="Major facilitator superfamily (MFS) profile" evidence="29">
    <location>
        <begin position="1"/>
        <end position="354"/>
    </location>
</feature>
<evidence type="ECO:0000256" key="21">
    <source>
        <dbReference type="ARBA" id="ARBA00036661"/>
    </source>
</evidence>
<evidence type="ECO:0000256" key="16">
    <source>
        <dbReference type="ARBA" id="ARBA00035897"/>
    </source>
</evidence>
<dbReference type="Proteomes" id="UP000008672">
    <property type="component" value="Unassembled WGS sequence"/>
</dbReference>
<feature type="transmembrane region" description="Helical" evidence="28">
    <location>
        <begin position="117"/>
        <end position="136"/>
    </location>
</feature>
<dbReference type="InterPro" id="IPR036259">
    <property type="entry name" value="MFS_trans_sf"/>
</dbReference>
<evidence type="ECO:0000256" key="5">
    <source>
        <dbReference type="ARBA" id="ARBA00009203"/>
    </source>
</evidence>
<dbReference type="GO" id="GO:0051608">
    <property type="term" value="P:histamine transport"/>
    <property type="evidence" value="ECO:0007669"/>
    <property type="project" value="UniProtKB-ARBA"/>
</dbReference>
<name>H3A4Y5_LATCH</name>
<dbReference type="GO" id="GO:0015651">
    <property type="term" value="F:quaternary ammonium group transmembrane transporter activity"/>
    <property type="evidence" value="ECO:0007669"/>
    <property type="project" value="UniProtKB-ARBA"/>
</dbReference>
<keyword evidence="31" id="KW-1185">Reference proteome</keyword>
<reference evidence="30" key="2">
    <citation type="submission" date="2025-08" db="UniProtKB">
        <authorList>
            <consortium name="Ensembl"/>
        </authorList>
    </citation>
    <scope>IDENTIFICATION</scope>
</reference>
<comment type="catalytic activity">
    <reaction evidence="24">
        <text>tyramine(in) = tyramine(out)</text>
        <dbReference type="Rhea" id="RHEA:74783"/>
        <dbReference type="ChEBI" id="CHEBI:327995"/>
    </reaction>
</comment>
<comment type="catalytic activity">
    <reaction evidence="18">
        <text>serotonin(out) = serotonin(in)</text>
        <dbReference type="Rhea" id="RHEA:73867"/>
        <dbReference type="ChEBI" id="CHEBI:350546"/>
    </reaction>
</comment>
<comment type="catalytic activity">
    <reaction evidence="19">
        <text>dopamine(out) = dopamine(in)</text>
        <dbReference type="Rhea" id="RHEA:73863"/>
        <dbReference type="ChEBI" id="CHEBI:59905"/>
    </reaction>
</comment>
<dbReference type="GO" id="GO:0006837">
    <property type="term" value="P:serotonin transport"/>
    <property type="evidence" value="ECO:0007669"/>
    <property type="project" value="UniProtKB-ARBA"/>
</dbReference>
<organism evidence="30 31">
    <name type="scientific">Latimeria chalumnae</name>
    <name type="common">Coelacanth</name>
    <dbReference type="NCBI Taxonomy" id="7897"/>
    <lineage>
        <taxon>Eukaryota</taxon>
        <taxon>Metazoa</taxon>
        <taxon>Chordata</taxon>
        <taxon>Craniata</taxon>
        <taxon>Vertebrata</taxon>
        <taxon>Euteleostomi</taxon>
        <taxon>Coelacanthiformes</taxon>
        <taxon>Coelacanthidae</taxon>
        <taxon>Latimeria</taxon>
    </lineage>
</organism>
<evidence type="ECO:0000256" key="27">
    <source>
        <dbReference type="ARBA" id="ARBA00079877"/>
    </source>
</evidence>
<feature type="transmembrane region" description="Helical" evidence="28">
    <location>
        <begin position="65"/>
        <end position="82"/>
    </location>
</feature>
<evidence type="ECO:0000259" key="29">
    <source>
        <dbReference type="PROSITE" id="PS50850"/>
    </source>
</evidence>
<comment type="catalytic activity">
    <reaction evidence="17">
        <text>L-histidyl-L-proline diketopiperazine(in) = L-histidyl-L-proline diketopiperazine(out)</text>
        <dbReference type="Rhea" id="RHEA:74787"/>
        <dbReference type="ChEBI" id="CHEBI:90039"/>
    </reaction>
</comment>
<evidence type="ECO:0000256" key="17">
    <source>
        <dbReference type="ARBA" id="ARBA00035901"/>
    </source>
</evidence>
<dbReference type="GO" id="GO:0031966">
    <property type="term" value="C:mitochondrial membrane"/>
    <property type="evidence" value="ECO:0007669"/>
    <property type="project" value="UniProtKB-SubCell"/>
</dbReference>
<feature type="transmembrane region" description="Helical" evidence="28">
    <location>
        <begin position="89"/>
        <end position="111"/>
    </location>
</feature>
<keyword evidence="10" id="KW-0406">Ion transport</keyword>
<comment type="catalytic activity">
    <reaction evidence="23">
        <text>(R)-noradrenaline(out) = (R)-noradrenaline(in)</text>
        <dbReference type="Rhea" id="RHEA:73871"/>
        <dbReference type="ChEBI" id="CHEBI:72587"/>
    </reaction>
</comment>
<evidence type="ECO:0000256" key="8">
    <source>
        <dbReference type="ARBA" id="ARBA00022692"/>
    </source>
</evidence>
<dbReference type="Gene3D" id="1.20.1250.20">
    <property type="entry name" value="MFS general substrate transporter like domains"/>
    <property type="match status" value="1"/>
</dbReference>
<evidence type="ECO:0000256" key="25">
    <source>
        <dbReference type="ARBA" id="ARBA00037001"/>
    </source>
</evidence>
<evidence type="ECO:0000256" key="20">
    <source>
        <dbReference type="ARBA" id="ARBA00036490"/>
    </source>
</evidence>
<feature type="transmembrane region" description="Helical" evidence="28">
    <location>
        <begin position="259"/>
        <end position="278"/>
    </location>
</feature>
<keyword evidence="13" id="KW-0325">Glycoprotein</keyword>
<dbReference type="PROSITE" id="PS00216">
    <property type="entry name" value="SUGAR_TRANSPORT_1"/>
    <property type="match status" value="1"/>
</dbReference>
<dbReference type="GO" id="GO:0005640">
    <property type="term" value="C:nuclear outer membrane"/>
    <property type="evidence" value="ECO:0007669"/>
    <property type="project" value="UniProtKB-SubCell"/>
</dbReference>
<reference evidence="31" key="1">
    <citation type="submission" date="2011-08" db="EMBL/GenBank/DDBJ databases">
        <title>The draft genome of Latimeria chalumnae.</title>
        <authorList>
            <person name="Di Palma F."/>
            <person name="Alfoldi J."/>
            <person name="Johnson J."/>
            <person name="Berlin A."/>
            <person name="Gnerre S."/>
            <person name="Jaffe D."/>
            <person name="MacCallum I."/>
            <person name="Young S."/>
            <person name="Walker B.J."/>
            <person name="Lander E."/>
            <person name="Lindblad-Toh K."/>
        </authorList>
    </citation>
    <scope>NUCLEOTIDE SEQUENCE [LARGE SCALE GENOMIC DNA]</scope>
    <source>
        <strain evidence="31">Wild caught</strain>
    </source>
</reference>
<evidence type="ECO:0000256" key="24">
    <source>
        <dbReference type="ARBA" id="ARBA00036998"/>
    </source>
</evidence>
<keyword evidence="9 28" id="KW-1133">Transmembrane helix</keyword>
<feature type="transmembrane region" description="Helical" evidence="28">
    <location>
        <begin position="204"/>
        <end position="225"/>
    </location>
</feature>
<evidence type="ECO:0000256" key="28">
    <source>
        <dbReference type="SAM" id="Phobius"/>
    </source>
</evidence>
<dbReference type="EMBL" id="AFYH01237032">
    <property type="status" value="NOT_ANNOTATED_CDS"/>
    <property type="molecule type" value="Genomic_DNA"/>
</dbReference>
<dbReference type="InterPro" id="IPR020846">
    <property type="entry name" value="MFS_dom"/>
</dbReference>
<dbReference type="EMBL" id="AFYH01237030">
    <property type="status" value="NOT_ANNOTATED_CDS"/>
    <property type="molecule type" value="Genomic_DNA"/>
</dbReference>
<dbReference type="EMBL" id="AFYH01237027">
    <property type="status" value="NOT_ANNOTATED_CDS"/>
    <property type="molecule type" value="Genomic_DNA"/>
</dbReference>
<dbReference type="PANTHER" id="PTHR24064">
    <property type="entry name" value="SOLUTE CARRIER FAMILY 22 MEMBER"/>
    <property type="match status" value="1"/>
</dbReference>
<comment type="catalytic activity">
    <reaction evidence="20">
        <text>spermidine(in) = spermidine(out)</text>
        <dbReference type="Rhea" id="RHEA:35039"/>
        <dbReference type="ChEBI" id="CHEBI:57834"/>
    </reaction>
</comment>
<dbReference type="InterPro" id="IPR011701">
    <property type="entry name" value="MFS"/>
</dbReference>
<evidence type="ECO:0000256" key="11">
    <source>
        <dbReference type="ARBA" id="ARBA00023128"/>
    </source>
</evidence>
<dbReference type="GO" id="GO:0016324">
    <property type="term" value="C:apical plasma membrane"/>
    <property type="evidence" value="ECO:0007669"/>
    <property type="project" value="UniProtKB-SubCell"/>
</dbReference>
<accession>H3A4Y5</accession>
<dbReference type="GeneTree" id="ENSGT00940000160810"/>